<keyword evidence="8" id="KW-0732">Signal</keyword>
<evidence type="ECO:0000256" key="8">
    <source>
        <dbReference type="ARBA" id="ARBA00022729"/>
    </source>
</evidence>
<evidence type="ECO:0000256" key="11">
    <source>
        <dbReference type="ARBA" id="ARBA00022963"/>
    </source>
</evidence>
<protein>
    <recommendedName>
        <fullName evidence="5">phospholipase A2</fullName>
        <ecNumber evidence="5">3.1.1.4</ecNumber>
    </recommendedName>
</protein>
<comment type="similarity">
    <text evidence="4">Belongs to the phospholipase A2 family.</text>
</comment>
<comment type="catalytic activity">
    <reaction evidence="1">
        <text>a 1,2-diacyl-sn-glycero-3-phosphocholine + H2O = a 1-acyl-sn-glycero-3-phosphocholine + a fatty acid + H(+)</text>
        <dbReference type="Rhea" id="RHEA:15801"/>
        <dbReference type="ChEBI" id="CHEBI:15377"/>
        <dbReference type="ChEBI" id="CHEBI:15378"/>
        <dbReference type="ChEBI" id="CHEBI:28868"/>
        <dbReference type="ChEBI" id="CHEBI:57643"/>
        <dbReference type="ChEBI" id="CHEBI:58168"/>
        <dbReference type="EC" id="3.1.1.4"/>
    </reaction>
</comment>
<dbReference type="GO" id="GO:0050482">
    <property type="term" value="P:arachidonate secretion"/>
    <property type="evidence" value="ECO:0007669"/>
    <property type="project" value="InterPro"/>
</dbReference>
<dbReference type="GO" id="GO:0009846">
    <property type="term" value="P:pollen germination"/>
    <property type="evidence" value="ECO:0000318"/>
    <property type="project" value="GO_Central"/>
</dbReference>
<dbReference type="GO" id="GO:0005509">
    <property type="term" value="F:calcium ion binding"/>
    <property type="evidence" value="ECO:0000318"/>
    <property type="project" value="GO_Central"/>
</dbReference>
<keyword evidence="9" id="KW-0378">Hydrolase</keyword>
<dbReference type="PROSITE" id="PS00118">
    <property type="entry name" value="PA2_HIS"/>
    <property type="match status" value="1"/>
</dbReference>
<evidence type="ECO:0000256" key="2">
    <source>
        <dbReference type="ARBA" id="ARBA00001913"/>
    </source>
</evidence>
<dbReference type="GO" id="GO:0005576">
    <property type="term" value="C:extracellular region"/>
    <property type="evidence" value="ECO:0007669"/>
    <property type="project" value="UniProtKB-SubCell"/>
</dbReference>
<dbReference type="Proteomes" id="UP000030748">
    <property type="component" value="Unassembled WGS sequence"/>
</dbReference>
<dbReference type="PhylomeDB" id="A0A022QRW4"/>
<evidence type="ECO:0000256" key="3">
    <source>
        <dbReference type="ARBA" id="ARBA00004613"/>
    </source>
</evidence>
<keyword evidence="12" id="KW-0443">Lipid metabolism</keyword>
<dbReference type="GO" id="GO:0009555">
    <property type="term" value="P:pollen development"/>
    <property type="evidence" value="ECO:0000318"/>
    <property type="project" value="GO_Central"/>
</dbReference>
<evidence type="ECO:0000313" key="14">
    <source>
        <dbReference type="EMBL" id="EYU30661.1"/>
    </source>
</evidence>
<keyword evidence="13" id="KW-1015">Disulfide bond</keyword>
<gene>
    <name evidence="14" type="ORF">MIMGU_mgv1a018191mg</name>
</gene>
<dbReference type="Gene3D" id="1.20.90.10">
    <property type="entry name" value="Phospholipase A2 domain"/>
    <property type="match status" value="1"/>
</dbReference>
<comment type="cofactor">
    <cofactor evidence="2">
        <name>Ca(2+)</name>
        <dbReference type="ChEBI" id="CHEBI:29108"/>
    </cofactor>
</comment>
<proteinExistence type="inferred from homology"/>
<evidence type="ECO:0000256" key="5">
    <source>
        <dbReference type="ARBA" id="ARBA00013278"/>
    </source>
</evidence>
<keyword evidence="7" id="KW-0479">Metal-binding</keyword>
<reference evidence="14 15" key="1">
    <citation type="journal article" date="2013" name="Proc. Natl. Acad. Sci. U.S.A.">
        <title>Fine-scale variation in meiotic recombination in Mimulus inferred from population shotgun sequencing.</title>
        <authorList>
            <person name="Hellsten U."/>
            <person name="Wright K.M."/>
            <person name="Jenkins J."/>
            <person name="Shu S."/>
            <person name="Yuan Y."/>
            <person name="Wessler S.R."/>
            <person name="Schmutz J."/>
            <person name="Willis J.H."/>
            <person name="Rokhsar D.S."/>
        </authorList>
    </citation>
    <scope>NUCLEOTIDE SEQUENCE [LARGE SCALE GENOMIC DNA]</scope>
    <source>
        <strain evidence="15">cv. DUN x IM62</strain>
    </source>
</reference>
<dbReference type="InterPro" id="IPR033113">
    <property type="entry name" value="PLA2_histidine"/>
</dbReference>
<evidence type="ECO:0000256" key="13">
    <source>
        <dbReference type="ARBA" id="ARBA00023157"/>
    </source>
</evidence>
<keyword evidence="6" id="KW-0964">Secreted</keyword>
<dbReference type="eggNOG" id="ENOG502RZIE">
    <property type="taxonomic scope" value="Eukaryota"/>
</dbReference>
<name>A0A022QRW4_ERYGU</name>
<sequence length="118" mass="13124">MVKLVAYYRRQVGCSGTCAAENCDTIEIRYGKYCGVGWTGCRGEKPCDELDACCQIHDQCVEQNGMSSIKCHKECKKCIENVKKSGKVGFSNNCTYDRALPTLTECMDLAVLVSQFRS</sequence>
<dbReference type="EMBL" id="KI631019">
    <property type="protein sequence ID" value="EYU30661.1"/>
    <property type="molecule type" value="Genomic_DNA"/>
</dbReference>
<dbReference type="GO" id="GO:0016042">
    <property type="term" value="P:lipid catabolic process"/>
    <property type="evidence" value="ECO:0007669"/>
    <property type="project" value="UniProtKB-KW"/>
</dbReference>
<dbReference type="GO" id="GO:0006644">
    <property type="term" value="P:phospholipid metabolic process"/>
    <property type="evidence" value="ECO:0007669"/>
    <property type="project" value="InterPro"/>
</dbReference>
<evidence type="ECO:0000256" key="9">
    <source>
        <dbReference type="ARBA" id="ARBA00022801"/>
    </source>
</evidence>
<dbReference type="GO" id="GO:0012505">
    <property type="term" value="C:endomembrane system"/>
    <property type="evidence" value="ECO:0007669"/>
    <property type="project" value="UniProtKB-ARBA"/>
</dbReference>
<dbReference type="GO" id="GO:0004623">
    <property type="term" value="F:phospholipase A2 activity"/>
    <property type="evidence" value="ECO:0000318"/>
    <property type="project" value="GO_Central"/>
</dbReference>
<comment type="subcellular location">
    <subcellularLocation>
        <location evidence="3">Secreted</location>
    </subcellularLocation>
</comment>
<organism evidence="14 15">
    <name type="scientific">Erythranthe guttata</name>
    <name type="common">Yellow monkey flower</name>
    <name type="synonym">Mimulus guttatus</name>
    <dbReference type="NCBI Taxonomy" id="4155"/>
    <lineage>
        <taxon>Eukaryota</taxon>
        <taxon>Viridiplantae</taxon>
        <taxon>Streptophyta</taxon>
        <taxon>Embryophyta</taxon>
        <taxon>Tracheophyta</taxon>
        <taxon>Spermatophyta</taxon>
        <taxon>Magnoliopsida</taxon>
        <taxon>eudicotyledons</taxon>
        <taxon>Gunneridae</taxon>
        <taxon>Pentapetalae</taxon>
        <taxon>asterids</taxon>
        <taxon>lamiids</taxon>
        <taxon>Lamiales</taxon>
        <taxon>Phrymaceae</taxon>
        <taxon>Erythranthe</taxon>
    </lineage>
</organism>
<dbReference type="AlphaFoldDB" id="A0A022QRW4"/>
<evidence type="ECO:0000256" key="6">
    <source>
        <dbReference type="ARBA" id="ARBA00022525"/>
    </source>
</evidence>
<keyword evidence="10" id="KW-0106">Calcium</keyword>
<keyword evidence="11" id="KW-0442">Lipid degradation</keyword>
<evidence type="ECO:0000256" key="12">
    <source>
        <dbReference type="ARBA" id="ARBA00023098"/>
    </source>
</evidence>
<dbReference type="FunFam" id="1.20.90.10:FF:000005">
    <property type="entry name" value="Secretory phospholipase A2"/>
    <property type="match status" value="1"/>
</dbReference>
<evidence type="ECO:0000313" key="15">
    <source>
        <dbReference type="Proteomes" id="UP000030748"/>
    </source>
</evidence>
<dbReference type="GO" id="GO:0008289">
    <property type="term" value="F:lipid binding"/>
    <property type="evidence" value="ECO:0000318"/>
    <property type="project" value="GO_Central"/>
</dbReference>
<dbReference type="EC" id="3.1.1.4" evidence="5"/>
<dbReference type="InterPro" id="IPR036444">
    <property type="entry name" value="PLipase_A2_dom_sf"/>
</dbReference>
<accession>A0A022QRW4</accession>
<evidence type="ECO:0000256" key="1">
    <source>
        <dbReference type="ARBA" id="ARBA00001604"/>
    </source>
</evidence>
<dbReference type="GO" id="GO:0009860">
    <property type="term" value="P:pollen tube growth"/>
    <property type="evidence" value="ECO:0000318"/>
    <property type="project" value="GO_Central"/>
</dbReference>
<dbReference type="STRING" id="4155.A0A022QRW4"/>
<evidence type="ECO:0000256" key="4">
    <source>
        <dbReference type="ARBA" id="ARBA00007056"/>
    </source>
</evidence>
<keyword evidence="15" id="KW-1185">Reference proteome</keyword>
<evidence type="ECO:0000256" key="7">
    <source>
        <dbReference type="ARBA" id="ARBA00022723"/>
    </source>
</evidence>
<evidence type="ECO:0000256" key="10">
    <source>
        <dbReference type="ARBA" id="ARBA00022837"/>
    </source>
</evidence>
<dbReference type="SUPFAM" id="SSF48619">
    <property type="entry name" value="Phospholipase A2, PLA2"/>
    <property type="match status" value="1"/>
</dbReference>